<feature type="transmembrane region" description="Helical" evidence="1">
    <location>
        <begin position="110"/>
        <end position="137"/>
    </location>
</feature>
<keyword evidence="3" id="KW-1185">Reference proteome</keyword>
<keyword evidence="1" id="KW-1133">Transmembrane helix</keyword>
<sequence>MALRHGLKEHYSPTLFLAALGNGGLTVSFFLYLLFLTPRPRTAPIPTFDTLWPLLTGPDPAMAGLVAVAMVGILIFAARFYRLLVWNLVEYRGFKDTDAYRRLKTGNAEVSLMAIPLTLAMAINVGFILGAVFVPGLWAVVEYLFPLAIVGFGAVAVYGVRLFLDYFGRVIVEGRFDHGQNNHLSQLIAIFAFAMIGVGFAAPAAMSTVRETVAVGTVLSITMLSAVLLFALVKTALGFRDMMEHGISEEGSPSLWIMIPILTVTGIALVRLSHGLHAFFGGHVQPGDYLVMLSLLMGLQVTFGLLGWVVMRRLNYFQDYLHGDKYSPMSFALICPGVASYVAGMFFVHLGLVKTGLVDKFSIAHIVLMAPLVYVQVITIVTNERLVFRLLKTKGGAAILARRPAGAAE</sequence>
<feature type="transmembrane region" description="Helical" evidence="1">
    <location>
        <begin position="212"/>
        <end position="233"/>
    </location>
</feature>
<gene>
    <name evidence="2" type="ORF">GGD89_001753</name>
</gene>
<keyword evidence="1" id="KW-0812">Transmembrane</keyword>
<feature type="transmembrane region" description="Helical" evidence="1">
    <location>
        <begin position="143"/>
        <end position="164"/>
    </location>
</feature>
<organism evidence="2 3">
    <name type="scientific">Roseospira visakhapatnamensis</name>
    <dbReference type="NCBI Taxonomy" id="390880"/>
    <lineage>
        <taxon>Bacteria</taxon>
        <taxon>Pseudomonadati</taxon>
        <taxon>Pseudomonadota</taxon>
        <taxon>Alphaproteobacteria</taxon>
        <taxon>Rhodospirillales</taxon>
        <taxon>Rhodospirillaceae</taxon>
        <taxon>Roseospira</taxon>
    </lineage>
</organism>
<feature type="transmembrane region" description="Helical" evidence="1">
    <location>
        <begin position="254"/>
        <end position="274"/>
    </location>
</feature>
<dbReference type="RefSeq" id="WP_184044189.1">
    <property type="nucleotide sequence ID" value="NZ_JACIGK010000011.1"/>
</dbReference>
<accession>A0A7W6RCQ7</accession>
<feature type="transmembrane region" description="Helical" evidence="1">
    <location>
        <begin position="12"/>
        <end position="35"/>
    </location>
</feature>
<proteinExistence type="predicted"/>
<evidence type="ECO:0000256" key="1">
    <source>
        <dbReference type="SAM" id="Phobius"/>
    </source>
</evidence>
<reference evidence="2 3" key="1">
    <citation type="submission" date="2020-08" db="EMBL/GenBank/DDBJ databases">
        <title>Genome sequencing of Purple Non-Sulfur Bacteria from various extreme environments.</title>
        <authorList>
            <person name="Mayer M."/>
        </authorList>
    </citation>
    <scope>NUCLEOTIDE SEQUENCE [LARGE SCALE GENOMIC DNA]</scope>
    <source>
        <strain evidence="2 3">JA131</strain>
    </source>
</reference>
<name>A0A7W6RCQ7_9PROT</name>
<dbReference type="Proteomes" id="UP000554286">
    <property type="component" value="Unassembled WGS sequence"/>
</dbReference>
<comment type="caution">
    <text evidence="2">The sequence shown here is derived from an EMBL/GenBank/DDBJ whole genome shotgun (WGS) entry which is preliminary data.</text>
</comment>
<dbReference type="NCBIfam" id="NF047644">
    <property type="entry name" value="TsoY_fam"/>
    <property type="match status" value="1"/>
</dbReference>
<protein>
    <recommendedName>
        <fullName evidence="4">Voltage-gated anion channel</fullName>
    </recommendedName>
</protein>
<feature type="transmembrane region" description="Helical" evidence="1">
    <location>
        <begin position="184"/>
        <end position="206"/>
    </location>
</feature>
<feature type="transmembrane region" description="Helical" evidence="1">
    <location>
        <begin position="289"/>
        <end position="310"/>
    </location>
</feature>
<feature type="transmembrane region" description="Helical" evidence="1">
    <location>
        <begin position="362"/>
        <end position="382"/>
    </location>
</feature>
<feature type="transmembrane region" description="Helical" evidence="1">
    <location>
        <begin position="61"/>
        <end position="89"/>
    </location>
</feature>
<evidence type="ECO:0000313" key="2">
    <source>
        <dbReference type="EMBL" id="MBB4266124.1"/>
    </source>
</evidence>
<dbReference type="AlphaFoldDB" id="A0A7W6RCQ7"/>
<feature type="transmembrane region" description="Helical" evidence="1">
    <location>
        <begin position="331"/>
        <end position="350"/>
    </location>
</feature>
<evidence type="ECO:0000313" key="3">
    <source>
        <dbReference type="Proteomes" id="UP000554286"/>
    </source>
</evidence>
<dbReference type="InterPro" id="IPR059133">
    <property type="entry name" value="TsoY-like"/>
</dbReference>
<evidence type="ECO:0008006" key="4">
    <source>
        <dbReference type="Google" id="ProtNLM"/>
    </source>
</evidence>
<dbReference type="EMBL" id="JACIGK010000011">
    <property type="protein sequence ID" value="MBB4266124.1"/>
    <property type="molecule type" value="Genomic_DNA"/>
</dbReference>
<keyword evidence="1" id="KW-0472">Membrane</keyword>